<dbReference type="RefSeq" id="WP_160658226.1">
    <property type="nucleotide sequence ID" value="NZ_RSEJ01000045.1"/>
</dbReference>
<feature type="transmembrane region" description="Helical" evidence="4">
    <location>
        <begin position="483"/>
        <end position="500"/>
    </location>
</feature>
<feature type="transmembrane region" description="Helical" evidence="4">
    <location>
        <begin position="364"/>
        <end position="386"/>
    </location>
</feature>
<keyword evidence="2 4" id="KW-1133">Transmembrane helix</keyword>
<comment type="caution">
    <text evidence="5">The sequence shown here is derived from an EMBL/GenBank/DDBJ whole genome shotgun (WGS) entry which is preliminary data.</text>
</comment>
<dbReference type="SUPFAM" id="SSF103473">
    <property type="entry name" value="MFS general substrate transporter"/>
    <property type="match status" value="1"/>
</dbReference>
<dbReference type="Gene3D" id="1.20.1250.20">
    <property type="entry name" value="MFS general substrate transporter like domains"/>
    <property type="match status" value="1"/>
</dbReference>
<dbReference type="Pfam" id="PF07690">
    <property type="entry name" value="MFS_1"/>
    <property type="match status" value="1"/>
</dbReference>
<evidence type="ECO:0000256" key="3">
    <source>
        <dbReference type="ARBA" id="ARBA00023136"/>
    </source>
</evidence>
<evidence type="ECO:0000313" key="6">
    <source>
        <dbReference type="Proteomes" id="UP000738517"/>
    </source>
</evidence>
<feature type="transmembrane region" description="Helical" evidence="4">
    <location>
        <begin position="227"/>
        <end position="247"/>
    </location>
</feature>
<keyword evidence="1 4" id="KW-0812">Transmembrane</keyword>
<evidence type="ECO:0000256" key="4">
    <source>
        <dbReference type="SAM" id="Phobius"/>
    </source>
</evidence>
<proteinExistence type="predicted"/>
<accession>A0ABW9YRS4</accession>
<feature type="transmembrane region" description="Helical" evidence="4">
    <location>
        <begin position="198"/>
        <end position="215"/>
    </location>
</feature>
<protein>
    <submittedName>
        <fullName evidence="5">MFS transporter</fullName>
    </submittedName>
</protein>
<feature type="transmembrane region" description="Helical" evidence="4">
    <location>
        <begin position="161"/>
        <end position="182"/>
    </location>
</feature>
<feature type="transmembrane region" description="Helical" evidence="4">
    <location>
        <begin position="72"/>
        <end position="90"/>
    </location>
</feature>
<feature type="transmembrane region" description="Helical" evidence="4">
    <location>
        <begin position="307"/>
        <end position="325"/>
    </location>
</feature>
<dbReference type="EMBL" id="RSEJ01000045">
    <property type="protein sequence ID" value="NBI56080.1"/>
    <property type="molecule type" value="Genomic_DNA"/>
</dbReference>
<evidence type="ECO:0000313" key="5">
    <source>
        <dbReference type="EMBL" id="NBI56080.1"/>
    </source>
</evidence>
<feature type="transmembrane region" description="Helical" evidence="4">
    <location>
        <begin position="268"/>
        <end position="287"/>
    </location>
</feature>
<dbReference type="InterPro" id="IPR011701">
    <property type="entry name" value="MFS"/>
</dbReference>
<feature type="transmembrane region" description="Helical" evidence="4">
    <location>
        <begin position="46"/>
        <end position="65"/>
    </location>
</feature>
<name>A0ABW9YRS4_9GAMM</name>
<feature type="transmembrane region" description="Helical" evidence="4">
    <location>
        <begin position="332"/>
        <end position="352"/>
    </location>
</feature>
<organism evidence="5 6">
    <name type="scientific">Photobacterium alginatilyticum</name>
    <dbReference type="NCBI Taxonomy" id="1775171"/>
    <lineage>
        <taxon>Bacteria</taxon>
        <taxon>Pseudomonadati</taxon>
        <taxon>Pseudomonadota</taxon>
        <taxon>Gammaproteobacteria</taxon>
        <taxon>Vibrionales</taxon>
        <taxon>Vibrionaceae</taxon>
        <taxon>Photobacterium</taxon>
    </lineage>
</organism>
<evidence type="ECO:0000256" key="2">
    <source>
        <dbReference type="ARBA" id="ARBA00022989"/>
    </source>
</evidence>
<feature type="transmembrane region" description="Helical" evidence="4">
    <location>
        <begin position="96"/>
        <end position="121"/>
    </location>
</feature>
<keyword evidence="3 4" id="KW-0472">Membrane</keyword>
<gene>
    <name evidence="5" type="ORF">EIZ48_26595</name>
</gene>
<sequence length="510" mass="56076">MNTRSSLLILTLFAIAAFGINSVMFTELSQEMAATTGLSLDETELVKTGFMITQLLGFMLAPVLVRNCGAYLPLLFSLLVGLAANMVLYWQIPNPWLFTITWLCGGFFMSMLLVTVNLFLLDTFEERWLPAIIALTLVFSTLIPMGVYPWLVAELLEVFDWSLFCAVSAWLYFSALVLVSLFKPPPIHISARPKSGTFIYLVLAAAMSLVVYLLMRGSFYNWLDSILFSQLTVVAATLVLAAVYLIAIIRKRNTASMQLHSKLKTNVFMYNAFLAGFAVMASTALFGNFLKMAMQYNNLNAGYAQLPSFYAMLVGMLVSVLVFYFRRPLADAVVPFGVLMILLSVHEFSQLPSFVGPESLPLPMLLRGFGVGMLNVSVTIAVLMYFQVDDRLEGIANFYLFRTMGGVIGGAFFSRVIQNHSAQASGEIGRSLDGSNYTFAAYEHALGNAILTHGRLPTPSLGMSQISGVVKEQATTLALNNSLIMFIFSIFALAPILLIGKKLAAKQEAS</sequence>
<feature type="transmembrane region" description="Helical" evidence="4">
    <location>
        <begin position="398"/>
        <end position="417"/>
    </location>
</feature>
<dbReference type="InterPro" id="IPR036259">
    <property type="entry name" value="MFS_trans_sf"/>
</dbReference>
<evidence type="ECO:0000256" key="1">
    <source>
        <dbReference type="ARBA" id="ARBA00022692"/>
    </source>
</evidence>
<dbReference type="Proteomes" id="UP000738517">
    <property type="component" value="Unassembled WGS sequence"/>
</dbReference>
<reference evidence="5 6" key="1">
    <citation type="journal article" date="2017" name="Int. J. Syst. Evol. Microbiol.">
        <title>Photobacterium alginatilyticum sp. nov., a marine bacterium isolated from bottom seawater.</title>
        <authorList>
            <person name="Wang X."/>
            <person name="Wang Y."/>
            <person name="Yang X."/>
            <person name="Sun H."/>
            <person name="Li B."/>
            <person name="Zhang X.H."/>
        </authorList>
    </citation>
    <scope>NUCLEOTIDE SEQUENCE [LARGE SCALE GENOMIC DNA]</scope>
    <source>
        <strain evidence="5 6">P03D4</strain>
    </source>
</reference>
<feature type="transmembrane region" description="Helical" evidence="4">
    <location>
        <begin position="128"/>
        <end position="149"/>
    </location>
</feature>
<keyword evidence="6" id="KW-1185">Reference proteome</keyword>